<sequence length="111" mass="12499">MSFKVNHSRLMVPIVSQYRAEQNLMKAKIPRAPLDYSDDDYDPPQVIPEEASQSQRTVSRRSGQYTITAPEELPSSQEAASSQEQEPTPSQVQEVTSSQDFPSIDRDLEIS</sequence>
<proteinExistence type="predicted"/>
<dbReference type="Proteomes" id="UP000723463">
    <property type="component" value="Unassembled WGS sequence"/>
</dbReference>
<keyword evidence="3" id="KW-1185">Reference proteome</keyword>
<comment type="caution">
    <text evidence="2">The sequence shown here is derived from an EMBL/GenBank/DDBJ whole genome shotgun (WGS) entry which is preliminary data.</text>
</comment>
<gene>
    <name evidence="2" type="ORF">EC957_008648</name>
</gene>
<evidence type="ECO:0000256" key="1">
    <source>
        <dbReference type="SAM" id="MobiDB-lite"/>
    </source>
</evidence>
<reference evidence="2" key="1">
    <citation type="journal article" date="2020" name="Fungal Divers.">
        <title>Resolving the Mortierellaceae phylogeny through synthesis of multi-gene phylogenetics and phylogenomics.</title>
        <authorList>
            <person name="Vandepol N."/>
            <person name="Liber J."/>
            <person name="Desiro A."/>
            <person name="Na H."/>
            <person name="Kennedy M."/>
            <person name="Barry K."/>
            <person name="Grigoriev I.V."/>
            <person name="Miller A.N."/>
            <person name="O'Donnell K."/>
            <person name="Stajich J.E."/>
            <person name="Bonito G."/>
        </authorList>
    </citation>
    <scope>NUCLEOTIDE SEQUENCE</scope>
    <source>
        <strain evidence="2">NRRL 2591</strain>
    </source>
</reference>
<feature type="region of interest" description="Disordered" evidence="1">
    <location>
        <begin position="31"/>
        <end position="111"/>
    </location>
</feature>
<feature type="compositionally biased region" description="Polar residues" evidence="1">
    <location>
        <begin position="88"/>
        <end position="101"/>
    </location>
</feature>
<organism evidence="2 3">
    <name type="scientific">Mortierella hygrophila</name>
    <dbReference type="NCBI Taxonomy" id="979708"/>
    <lineage>
        <taxon>Eukaryota</taxon>
        <taxon>Fungi</taxon>
        <taxon>Fungi incertae sedis</taxon>
        <taxon>Mucoromycota</taxon>
        <taxon>Mortierellomycotina</taxon>
        <taxon>Mortierellomycetes</taxon>
        <taxon>Mortierellales</taxon>
        <taxon>Mortierellaceae</taxon>
        <taxon>Mortierella</taxon>
    </lineage>
</organism>
<name>A0A9P6FBZ9_9FUNG</name>
<dbReference type="EMBL" id="JAAAXW010000044">
    <property type="protein sequence ID" value="KAF9547299.1"/>
    <property type="molecule type" value="Genomic_DNA"/>
</dbReference>
<accession>A0A9P6FBZ9</accession>
<feature type="compositionally biased region" description="Polar residues" evidence="1">
    <location>
        <begin position="51"/>
        <end position="67"/>
    </location>
</feature>
<feature type="compositionally biased region" description="Low complexity" evidence="1">
    <location>
        <begin position="69"/>
        <end position="87"/>
    </location>
</feature>
<dbReference type="AlphaFoldDB" id="A0A9P6FBZ9"/>
<evidence type="ECO:0000313" key="2">
    <source>
        <dbReference type="EMBL" id="KAF9547299.1"/>
    </source>
</evidence>
<evidence type="ECO:0000313" key="3">
    <source>
        <dbReference type="Proteomes" id="UP000723463"/>
    </source>
</evidence>
<protein>
    <submittedName>
        <fullName evidence="2">Uncharacterized protein</fullName>
    </submittedName>
</protein>